<dbReference type="InterPro" id="IPR001789">
    <property type="entry name" value="Sig_transdc_resp-reg_receiver"/>
</dbReference>
<feature type="domain" description="Response regulatory" evidence="7">
    <location>
        <begin position="644"/>
        <end position="754"/>
    </location>
</feature>
<feature type="domain" description="PAS" evidence="8">
    <location>
        <begin position="282"/>
        <end position="333"/>
    </location>
</feature>
<dbReference type="PRINTS" id="PR00344">
    <property type="entry name" value="BCTRLSENSOR"/>
</dbReference>
<dbReference type="PROSITE" id="PS50112">
    <property type="entry name" value="PAS"/>
    <property type="match status" value="1"/>
</dbReference>
<dbReference type="SUPFAM" id="SSF52172">
    <property type="entry name" value="CheY-like"/>
    <property type="match status" value="1"/>
</dbReference>
<dbReference type="SUPFAM" id="SSF47384">
    <property type="entry name" value="Homodimeric domain of signal transducing histidine kinase"/>
    <property type="match status" value="1"/>
</dbReference>
<dbReference type="PROSITE" id="PS50109">
    <property type="entry name" value="HIS_KIN"/>
    <property type="match status" value="1"/>
</dbReference>
<dbReference type="PANTHER" id="PTHR43065">
    <property type="entry name" value="SENSOR HISTIDINE KINASE"/>
    <property type="match status" value="1"/>
</dbReference>
<dbReference type="NCBIfam" id="TIGR00229">
    <property type="entry name" value="sensory_box"/>
    <property type="match status" value="1"/>
</dbReference>
<dbReference type="InterPro" id="IPR011006">
    <property type="entry name" value="CheY-like_superfamily"/>
</dbReference>
<dbReference type="InterPro" id="IPR035965">
    <property type="entry name" value="PAS-like_dom_sf"/>
</dbReference>
<dbReference type="Gene3D" id="3.40.50.2300">
    <property type="match status" value="1"/>
</dbReference>
<dbReference type="Gene3D" id="1.10.287.130">
    <property type="match status" value="1"/>
</dbReference>
<dbReference type="Proteomes" id="UP000460626">
    <property type="component" value="Unassembled WGS sequence"/>
</dbReference>
<evidence type="ECO:0000259" key="6">
    <source>
        <dbReference type="PROSITE" id="PS50109"/>
    </source>
</evidence>
<dbReference type="EMBL" id="WTYH01000001">
    <property type="protein sequence ID" value="MXO93890.1"/>
    <property type="molecule type" value="Genomic_DNA"/>
</dbReference>
<dbReference type="InterPro" id="IPR003661">
    <property type="entry name" value="HisK_dim/P_dom"/>
</dbReference>
<gene>
    <name evidence="9" type="ORF">GRI62_09765</name>
</gene>
<dbReference type="InterPro" id="IPR004358">
    <property type="entry name" value="Sig_transdc_His_kin-like_C"/>
</dbReference>
<organism evidence="9 10">
    <name type="scientific">Aurantiacibacter arachoides</name>
    <dbReference type="NCBI Taxonomy" id="1850444"/>
    <lineage>
        <taxon>Bacteria</taxon>
        <taxon>Pseudomonadati</taxon>
        <taxon>Pseudomonadota</taxon>
        <taxon>Alphaproteobacteria</taxon>
        <taxon>Sphingomonadales</taxon>
        <taxon>Erythrobacteraceae</taxon>
        <taxon>Aurantiacibacter</taxon>
    </lineage>
</organism>
<comment type="caution">
    <text evidence="9">The sequence shown here is derived from an EMBL/GenBank/DDBJ whole genome shotgun (WGS) entry which is preliminary data.</text>
</comment>
<dbReference type="Gene3D" id="3.30.450.20">
    <property type="entry name" value="PAS domain"/>
    <property type="match status" value="2"/>
</dbReference>
<comment type="catalytic activity">
    <reaction evidence="1">
        <text>ATP + protein L-histidine = ADP + protein N-phospho-L-histidine.</text>
        <dbReference type="EC" id="2.7.13.3"/>
    </reaction>
</comment>
<dbReference type="Pfam" id="PF08447">
    <property type="entry name" value="PAS_3"/>
    <property type="match status" value="1"/>
</dbReference>
<dbReference type="Pfam" id="PF00512">
    <property type="entry name" value="HisKA"/>
    <property type="match status" value="1"/>
</dbReference>
<dbReference type="SMART" id="SM00091">
    <property type="entry name" value="PAS"/>
    <property type="match status" value="1"/>
</dbReference>
<keyword evidence="10" id="KW-1185">Reference proteome</keyword>
<dbReference type="CDD" id="cd00130">
    <property type="entry name" value="PAS"/>
    <property type="match status" value="1"/>
</dbReference>
<evidence type="ECO:0000259" key="7">
    <source>
        <dbReference type="PROSITE" id="PS50110"/>
    </source>
</evidence>
<reference evidence="9 10" key="1">
    <citation type="submission" date="2019-12" db="EMBL/GenBank/DDBJ databases">
        <title>Genomic-based taxomic classification of the family Erythrobacteraceae.</title>
        <authorList>
            <person name="Xu L."/>
        </authorList>
    </citation>
    <scope>NUCLEOTIDE SEQUENCE [LARGE SCALE GENOMIC DNA]</scope>
    <source>
        <strain evidence="9 10">RC4-10-4</strain>
    </source>
</reference>
<dbReference type="SMART" id="SM00448">
    <property type="entry name" value="REC"/>
    <property type="match status" value="1"/>
</dbReference>
<feature type="coiled-coil region" evidence="5">
    <location>
        <begin position="242"/>
        <end position="269"/>
    </location>
</feature>
<dbReference type="Pfam" id="PF13188">
    <property type="entry name" value="PAS_8"/>
    <property type="match status" value="1"/>
</dbReference>
<feature type="domain" description="Histidine kinase" evidence="6">
    <location>
        <begin position="404"/>
        <end position="624"/>
    </location>
</feature>
<dbReference type="Pfam" id="PF02518">
    <property type="entry name" value="HATPase_c"/>
    <property type="match status" value="1"/>
</dbReference>
<dbReference type="InterPro" id="IPR005467">
    <property type="entry name" value="His_kinase_dom"/>
</dbReference>
<dbReference type="InterPro" id="IPR013655">
    <property type="entry name" value="PAS_fold_3"/>
</dbReference>
<keyword evidence="5" id="KW-0175">Coiled coil</keyword>
<name>A0A845A2R1_9SPHN</name>
<dbReference type="SUPFAM" id="SSF55874">
    <property type="entry name" value="ATPase domain of HSP90 chaperone/DNA topoisomerase II/histidine kinase"/>
    <property type="match status" value="1"/>
</dbReference>
<feature type="modified residue" description="4-aspartylphosphate" evidence="4">
    <location>
        <position position="694"/>
    </location>
</feature>
<evidence type="ECO:0000256" key="5">
    <source>
        <dbReference type="SAM" id="Coils"/>
    </source>
</evidence>
<dbReference type="SMART" id="SM00387">
    <property type="entry name" value="HATPase_c"/>
    <property type="match status" value="1"/>
</dbReference>
<dbReference type="InterPro" id="IPR003594">
    <property type="entry name" value="HATPase_dom"/>
</dbReference>
<proteinExistence type="predicted"/>
<evidence type="ECO:0000313" key="9">
    <source>
        <dbReference type="EMBL" id="MXO93890.1"/>
    </source>
</evidence>
<protein>
    <recommendedName>
        <fullName evidence="2">histidine kinase</fullName>
        <ecNumber evidence="2">2.7.13.3</ecNumber>
    </recommendedName>
</protein>
<dbReference type="PANTHER" id="PTHR43065:SF49">
    <property type="entry name" value="HISTIDINE KINASE"/>
    <property type="match status" value="1"/>
</dbReference>
<dbReference type="InterPro" id="IPR000014">
    <property type="entry name" value="PAS"/>
</dbReference>
<dbReference type="Pfam" id="PF00072">
    <property type="entry name" value="Response_reg"/>
    <property type="match status" value="1"/>
</dbReference>
<dbReference type="InterPro" id="IPR036890">
    <property type="entry name" value="HATPase_C_sf"/>
</dbReference>
<keyword evidence="3 4" id="KW-0597">Phosphoprotein</keyword>
<evidence type="ECO:0000256" key="1">
    <source>
        <dbReference type="ARBA" id="ARBA00000085"/>
    </source>
</evidence>
<evidence type="ECO:0000259" key="8">
    <source>
        <dbReference type="PROSITE" id="PS50112"/>
    </source>
</evidence>
<evidence type="ECO:0000256" key="3">
    <source>
        <dbReference type="ARBA" id="ARBA00022553"/>
    </source>
</evidence>
<dbReference type="GO" id="GO:0000155">
    <property type="term" value="F:phosphorelay sensor kinase activity"/>
    <property type="evidence" value="ECO:0007669"/>
    <property type="project" value="InterPro"/>
</dbReference>
<accession>A0A845A2R1</accession>
<dbReference type="SMART" id="SM00388">
    <property type="entry name" value="HisKA"/>
    <property type="match status" value="1"/>
</dbReference>
<dbReference type="InterPro" id="IPR036097">
    <property type="entry name" value="HisK_dim/P_sf"/>
</dbReference>
<dbReference type="SUPFAM" id="SSF55785">
    <property type="entry name" value="PYP-like sensor domain (PAS domain)"/>
    <property type="match status" value="2"/>
</dbReference>
<dbReference type="CDD" id="cd00082">
    <property type="entry name" value="HisKA"/>
    <property type="match status" value="1"/>
</dbReference>
<dbReference type="AlphaFoldDB" id="A0A845A2R1"/>
<evidence type="ECO:0000313" key="10">
    <source>
        <dbReference type="Proteomes" id="UP000460626"/>
    </source>
</evidence>
<evidence type="ECO:0000256" key="4">
    <source>
        <dbReference type="PROSITE-ProRule" id="PRU00169"/>
    </source>
</evidence>
<sequence>MLGESGIAARTVNSLTELVAELGDETGFVVVTEEAIATADLRPLSAWLAQQEEWSDLPFILLTNQGGGLERNPAAARHLAFLGNVTFLERPFHPTTFVSLARAAVRGRRRQYDARARLVSLREGEEKYRTLFESIEAGFCVAEVNQADDQGRIDYRIIEANPAFYRQSGFTEDIIGNWLREATPMLEEHWYQTYGHVAATGEPRRFESGSDALGRWFDVYAFRVSDADSQRIAILFNDISARRLAEQRLRELNDTLEQQVAARAAERDRLWNLSQDMLARADYSGMMSAVSPAWTDVLGWSEQDLLSRGYASFMHPEDEAATLAAIGTMEETRQPARFENRIATSDGGWKSIEWTVAPEPDGVNFIAVGRDLSLAKAREAELDAARDALRQSQKMEAMGSLTGGVAHDFNNLLTPIVGSLDMLKRKGVGNEREQRLIDGAIQSADRARTLVQRLLAFARRQPLQAVAVDVVQLVENMAGLIESTTGPKIKVSVDAEAAVPPATADPNQLEMALLNLAVNARDAMPDGGVLRIGASFERAGSDEIADLKVGDYVRLSVSDTGTGMDPETLRRAVEPFFSTKGIGKGTGLGLSMVHGLAAQLGGTLTIESQPGEGTEIALWLPVSATPTVVKPEEPKASERAGRGIALVVDDEFLVRFSTADMLSDMGYEVVEAGSGEEALQLIAQGLEPILLVTDHLMPGITGTELVTEVRSRLPTIQVLIVSGYADLEGLPSDVARLTKPFRADELESMLAVTASTVGQP</sequence>
<dbReference type="PROSITE" id="PS50110">
    <property type="entry name" value="RESPONSE_REGULATORY"/>
    <property type="match status" value="1"/>
</dbReference>
<dbReference type="EC" id="2.7.13.3" evidence="2"/>
<evidence type="ECO:0000256" key="2">
    <source>
        <dbReference type="ARBA" id="ARBA00012438"/>
    </source>
</evidence>
<dbReference type="Gene3D" id="3.30.565.10">
    <property type="entry name" value="Histidine kinase-like ATPase, C-terminal domain"/>
    <property type="match status" value="1"/>
</dbReference>